<dbReference type="Proteomes" id="UP000595897">
    <property type="component" value="Chromosome"/>
</dbReference>
<evidence type="ECO:0000313" key="2">
    <source>
        <dbReference type="EMBL" id="BCN32591.1"/>
    </source>
</evidence>
<keyword evidence="3" id="KW-1185">Reference proteome</keyword>
<protein>
    <submittedName>
        <fullName evidence="2">Glyoxalase</fullName>
    </submittedName>
</protein>
<dbReference type="AlphaFoldDB" id="A0A7R7EPD6"/>
<name>A0A7R7EPD6_9FIRM</name>
<evidence type="ECO:0000259" key="1">
    <source>
        <dbReference type="PROSITE" id="PS51819"/>
    </source>
</evidence>
<dbReference type="InterPro" id="IPR029068">
    <property type="entry name" value="Glyas_Bleomycin-R_OHBP_Dase"/>
</dbReference>
<dbReference type="RefSeq" id="WP_271713631.1">
    <property type="nucleotide sequence ID" value="NZ_AP024169.1"/>
</dbReference>
<dbReference type="PROSITE" id="PS51819">
    <property type="entry name" value="VOC"/>
    <property type="match status" value="1"/>
</dbReference>
<reference evidence="2 3" key="1">
    <citation type="submission" date="2020-11" db="EMBL/GenBank/DDBJ databases">
        <title>Draft genome sequencing of a Lachnospiraceae strain isolated from anoxic soil subjected to BSD treatment.</title>
        <authorList>
            <person name="Uek A."/>
            <person name="Tonouchi A."/>
        </authorList>
    </citation>
    <scope>NUCLEOTIDE SEQUENCE [LARGE SCALE GENOMIC DNA]</scope>
    <source>
        <strain evidence="2 3">TB5</strain>
    </source>
</reference>
<proteinExistence type="predicted"/>
<sequence>MKLKNILFVVNDIEISKTFYRDLFGLMVLADFGENVVLTEGLVLQERKLWEKFIERKIVIGGNDAELYFEENDIDGFLTKLENSDFPIEYLNKCIEHDWGQRVIRIYDPDRHVIEIGESLEYVARRYLKTGMTVEQVAKKTQLPLSQVELIGKAYNNTKDDKNADDKIVQDIAI</sequence>
<dbReference type="SUPFAM" id="SSF54593">
    <property type="entry name" value="Glyoxalase/Bleomycin resistance protein/Dihydroxybiphenyl dioxygenase"/>
    <property type="match status" value="1"/>
</dbReference>
<feature type="domain" description="VOC" evidence="1">
    <location>
        <begin position="2"/>
        <end position="119"/>
    </location>
</feature>
<evidence type="ECO:0000313" key="3">
    <source>
        <dbReference type="Proteomes" id="UP000595897"/>
    </source>
</evidence>
<dbReference type="Gene3D" id="3.10.180.10">
    <property type="entry name" value="2,3-Dihydroxybiphenyl 1,2-Dioxygenase, domain 1"/>
    <property type="match status" value="1"/>
</dbReference>
<gene>
    <name evidence="2" type="ORF">bsdtb5_38860</name>
</gene>
<organism evidence="2 3">
    <name type="scientific">Anaeromicropila herbilytica</name>
    <dbReference type="NCBI Taxonomy" id="2785025"/>
    <lineage>
        <taxon>Bacteria</taxon>
        <taxon>Bacillati</taxon>
        <taxon>Bacillota</taxon>
        <taxon>Clostridia</taxon>
        <taxon>Lachnospirales</taxon>
        <taxon>Lachnospiraceae</taxon>
        <taxon>Anaeromicropila</taxon>
    </lineage>
</organism>
<accession>A0A7R7EPD6</accession>
<dbReference type="KEGG" id="ahb:bsdtb5_38860"/>
<dbReference type="EMBL" id="AP024169">
    <property type="protein sequence ID" value="BCN32591.1"/>
    <property type="molecule type" value="Genomic_DNA"/>
</dbReference>
<dbReference type="InterPro" id="IPR025870">
    <property type="entry name" value="Glyoxalase-like_dom"/>
</dbReference>
<dbReference type="InterPro" id="IPR037523">
    <property type="entry name" value="VOC_core"/>
</dbReference>
<dbReference type="Pfam" id="PF12681">
    <property type="entry name" value="Glyoxalase_2"/>
    <property type="match status" value="1"/>
</dbReference>